<gene>
    <name evidence="2" type="ORF">HNO88_004361</name>
</gene>
<protein>
    <recommendedName>
        <fullName evidence="4">Stability/partitioning determinant</fullName>
    </recommendedName>
</protein>
<dbReference type="Proteomes" id="UP000555448">
    <property type="component" value="Unassembled WGS sequence"/>
</dbReference>
<evidence type="ECO:0000313" key="3">
    <source>
        <dbReference type="Proteomes" id="UP000555448"/>
    </source>
</evidence>
<proteinExistence type="predicted"/>
<dbReference type="EMBL" id="JACHLR010000044">
    <property type="protein sequence ID" value="MBB4861013.1"/>
    <property type="molecule type" value="Genomic_DNA"/>
</dbReference>
<accession>A0A7W7KF16</accession>
<feature type="region of interest" description="Disordered" evidence="1">
    <location>
        <begin position="1"/>
        <end position="76"/>
    </location>
</feature>
<reference evidence="2 3" key="1">
    <citation type="submission" date="2020-08" db="EMBL/GenBank/DDBJ databases">
        <title>Functional genomics of gut bacteria from endangered species of beetles.</title>
        <authorList>
            <person name="Carlos-Shanley C."/>
        </authorList>
    </citation>
    <scope>NUCLEOTIDE SEQUENCE [LARGE SCALE GENOMIC DNA]</scope>
    <source>
        <strain evidence="2 3">S00245</strain>
    </source>
</reference>
<evidence type="ECO:0008006" key="4">
    <source>
        <dbReference type="Google" id="ProtNLM"/>
    </source>
</evidence>
<organism evidence="2 3">
    <name type="scientific">Novosphingobium chloroacetimidivorans</name>
    <dbReference type="NCBI Taxonomy" id="1428314"/>
    <lineage>
        <taxon>Bacteria</taxon>
        <taxon>Pseudomonadati</taxon>
        <taxon>Pseudomonadota</taxon>
        <taxon>Alphaproteobacteria</taxon>
        <taxon>Sphingomonadales</taxon>
        <taxon>Sphingomonadaceae</taxon>
        <taxon>Novosphingobium</taxon>
    </lineage>
</organism>
<feature type="compositionally biased region" description="Basic and acidic residues" evidence="1">
    <location>
        <begin position="31"/>
        <end position="44"/>
    </location>
</feature>
<dbReference type="AlphaFoldDB" id="A0A7W7KF16"/>
<keyword evidence="3" id="KW-1185">Reference proteome</keyword>
<name>A0A7W7KF16_9SPHN</name>
<comment type="caution">
    <text evidence="2">The sequence shown here is derived from an EMBL/GenBank/DDBJ whole genome shotgun (WGS) entry which is preliminary data.</text>
</comment>
<sequence>MSSTQRASIFDDADEKGPAPDAFRPTPKKAPSSEELKALDEAAARHNFLPRDPSPRASRPSERSQSPRRGKGPKVQLNLRIAESLKERFQSIVDATELRHETVFRMALEALERDLNAK</sequence>
<evidence type="ECO:0000256" key="1">
    <source>
        <dbReference type="SAM" id="MobiDB-lite"/>
    </source>
</evidence>
<evidence type="ECO:0000313" key="2">
    <source>
        <dbReference type="EMBL" id="MBB4861013.1"/>
    </source>
</evidence>